<dbReference type="InterPro" id="IPR003135">
    <property type="entry name" value="ATP-grasp_carboxylate-amine"/>
</dbReference>
<dbReference type="EMBL" id="FTNT01000001">
    <property type="protein sequence ID" value="SIR65677.1"/>
    <property type="molecule type" value="Genomic_DNA"/>
</dbReference>
<dbReference type="SUPFAM" id="SSF52440">
    <property type="entry name" value="PreATP-grasp domain"/>
    <property type="match status" value="1"/>
</dbReference>
<dbReference type="Pfam" id="PF22660">
    <property type="entry name" value="RS_preATP-grasp-like"/>
    <property type="match status" value="1"/>
</dbReference>
<dbReference type="RefSeq" id="WP_083709157.1">
    <property type="nucleotide sequence ID" value="NZ_FTNT01000001.1"/>
</dbReference>
<dbReference type="Proteomes" id="UP000186218">
    <property type="component" value="Unassembled WGS sequence"/>
</dbReference>
<keyword evidence="4 8" id="KW-0547">Nucleotide-binding</keyword>
<name>A0A1N7CQ90_9NOCA</name>
<feature type="binding site" evidence="8">
    <location>
        <begin position="219"/>
        <end position="222"/>
    </location>
    <ligand>
        <name>ATP</name>
        <dbReference type="ChEBI" id="CHEBI:30616"/>
    </ligand>
</feature>
<keyword evidence="6 8" id="KW-0067">ATP-binding</keyword>
<feature type="binding site" evidence="8">
    <location>
        <begin position="397"/>
        <end position="398"/>
    </location>
    <ligand>
        <name>N(1)-(5-phospho-beta-D-ribosyl)glycinamide</name>
        <dbReference type="ChEBI" id="CHEBI:143788"/>
    </ligand>
</feature>
<feature type="domain" description="ATP-grasp" evidence="10">
    <location>
        <begin position="143"/>
        <end position="343"/>
    </location>
</feature>
<dbReference type="PROSITE" id="PS50975">
    <property type="entry name" value="ATP_GRASP"/>
    <property type="match status" value="1"/>
</dbReference>
<feature type="compositionally biased region" description="Pro residues" evidence="9">
    <location>
        <begin position="426"/>
        <end position="438"/>
    </location>
</feature>
<dbReference type="PANTHER" id="PTHR43055:SF1">
    <property type="entry name" value="FORMATE-DEPENDENT PHOSPHORIBOSYLGLYCINAMIDE FORMYLTRANSFERASE"/>
    <property type="match status" value="1"/>
</dbReference>
<feature type="binding site" evidence="8">
    <location>
        <begin position="184"/>
        <end position="189"/>
    </location>
    <ligand>
        <name>ATP</name>
        <dbReference type="ChEBI" id="CHEBI:30616"/>
    </ligand>
</feature>
<feature type="binding site" evidence="8">
    <location>
        <position position="179"/>
    </location>
    <ligand>
        <name>ATP</name>
        <dbReference type="ChEBI" id="CHEBI:30616"/>
    </ligand>
</feature>
<dbReference type="UniPathway" id="UPA00074">
    <property type="reaction ID" value="UER00127"/>
</dbReference>
<dbReference type="InterPro" id="IPR011761">
    <property type="entry name" value="ATP-grasp"/>
</dbReference>
<dbReference type="InterPro" id="IPR011054">
    <property type="entry name" value="Rudment_hybrid_motif"/>
</dbReference>
<dbReference type="PANTHER" id="PTHR43055">
    <property type="entry name" value="FORMATE-DEPENDENT PHOSPHORIBOSYLGLYCINAMIDE FORMYLTRANSFERASE"/>
    <property type="match status" value="1"/>
</dbReference>
<dbReference type="AlphaFoldDB" id="A0A1N7CQ90"/>
<keyword evidence="11" id="KW-0808">Transferase</keyword>
<dbReference type="Pfam" id="PF02222">
    <property type="entry name" value="ATP-grasp"/>
    <property type="match status" value="1"/>
</dbReference>
<protein>
    <recommendedName>
        <fullName evidence="8">Formate-dependent phosphoribosylglycinamide formyltransferase</fullName>
        <ecNumber evidence="8">6.3.1.21</ecNumber>
    </recommendedName>
    <alternativeName>
        <fullName evidence="8">5'-phosphoribosylglycinamide transformylase 2</fullName>
    </alternativeName>
    <alternativeName>
        <fullName evidence="8">Formate-dependent GAR transformylase</fullName>
    </alternativeName>
    <alternativeName>
        <fullName evidence="8">GAR transformylase 2</fullName>
        <shortName evidence="8">GART 2</shortName>
    </alternativeName>
    <alternativeName>
        <fullName evidence="8">Non-folate glycinamide ribonucleotide transformylase</fullName>
    </alternativeName>
    <alternativeName>
        <fullName evidence="8">Phosphoribosylglycinamide formyltransferase 2</fullName>
    </alternativeName>
</protein>
<dbReference type="InterPro" id="IPR054350">
    <property type="entry name" value="PurT/PurK_preATP-grasp"/>
</dbReference>
<comment type="similarity">
    <text evidence="8">Belongs to the PurK/PurT family.</text>
</comment>
<feature type="binding site" evidence="8">
    <location>
        <position position="227"/>
    </location>
    <ligand>
        <name>ATP</name>
        <dbReference type="ChEBI" id="CHEBI:30616"/>
    </ligand>
</feature>
<dbReference type="Gene3D" id="3.30.470.20">
    <property type="entry name" value="ATP-grasp fold, B domain"/>
    <property type="match status" value="1"/>
</dbReference>
<dbReference type="HAMAP" id="MF_01643">
    <property type="entry name" value="PurT"/>
    <property type="match status" value="1"/>
</dbReference>
<evidence type="ECO:0000256" key="2">
    <source>
        <dbReference type="ARBA" id="ARBA00022598"/>
    </source>
</evidence>
<evidence type="ECO:0000256" key="9">
    <source>
        <dbReference type="SAM" id="MobiDB-lite"/>
    </source>
</evidence>
<feature type="binding site" evidence="8">
    <location>
        <begin position="45"/>
        <end position="46"/>
    </location>
    <ligand>
        <name>N(1)-(5-phospho-beta-D-ribosyl)glycinamide</name>
        <dbReference type="ChEBI" id="CHEBI:143788"/>
    </ligand>
</feature>
<dbReference type="SUPFAM" id="SSF56059">
    <property type="entry name" value="Glutathione synthetase ATP-binding domain-like"/>
    <property type="match status" value="1"/>
</dbReference>
<feature type="binding site" evidence="8">
    <location>
        <position position="314"/>
    </location>
    <ligand>
        <name>Mg(2+)</name>
        <dbReference type="ChEBI" id="CHEBI:18420"/>
    </ligand>
</feature>
<comment type="function">
    <text evidence="8">Involved in the de novo purine biosynthesis. Catalyzes the transfer of formate to 5-phospho-ribosyl-glycinamide (GAR), producing 5-phospho-ribosyl-N-formylglycinamide (FGAR). Formate is provided by PurU via hydrolysis of 10-formyl-tetrahydrofolate.</text>
</comment>
<keyword evidence="5 8" id="KW-0658">Purine biosynthesis</keyword>
<feature type="compositionally biased region" description="Pro residues" evidence="9">
    <location>
        <begin position="1"/>
        <end position="19"/>
    </location>
</feature>
<dbReference type="GO" id="GO:0005829">
    <property type="term" value="C:cytosol"/>
    <property type="evidence" value="ECO:0007669"/>
    <property type="project" value="TreeGrafter"/>
</dbReference>
<feature type="region of interest" description="Disordered" evidence="9">
    <location>
        <begin position="1"/>
        <end position="27"/>
    </location>
</feature>
<feature type="binding site" evidence="8">
    <location>
        <position position="390"/>
    </location>
    <ligand>
        <name>N(1)-(5-phospho-beta-D-ribosyl)glycinamide</name>
        <dbReference type="ChEBI" id="CHEBI:143788"/>
    </ligand>
</feature>
<evidence type="ECO:0000256" key="7">
    <source>
        <dbReference type="ARBA" id="ARBA00022842"/>
    </source>
</evidence>
<feature type="binding site" evidence="8">
    <location>
        <position position="321"/>
    </location>
    <ligand>
        <name>N(1)-(5-phospho-beta-D-ribosyl)glycinamide</name>
        <dbReference type="ChEBI" id="CHEBI:143788"/>
    </ligand>
</feature>
<keyword evidence="12" id="KW-1185">Reference proteome</keyword>
<dbReference type="InterPro" id="IPR048740">
    <property type="entry name" value="PurT_C"/>
</dbReference>
<dbReference type="GO" id="GO:0006189">
    <property type="term" value="P:'de novo' IMP biosynthetic process"/>
    <property type="evidence" value="ECO:0007669"/>
    <property type="project" value="UniProtKB-UniRule"/>
</dbReference>
<keyword evidence="3 8" id="KW-0479">Metal-binding</keyword>
<evidence type="ECO:0000313" key="12">
    <source>
        <dbReference type="Proteomes" id="UP000186218"/>
    </source>
</evidence>
<evidence type="ECO:0000256" key="6">
    <source>
        <dbReference type="ARBA" id="ARBA00022840"/>
    </source>
</evidence>
<feature type="binding site" evidence="8">
    <location>
        <position position="138"/>
    </location>
    <ligand>
        <name>ATP</name>
        <dbReference type="ChEBI" id="CHEBI:30616"/>
    </ligand>
</feature>
<dbReference type="GO" id="GO:0043815">
    <property type="term" value="F:phosphoribosylglycinamide formyltransferase 2 activity"/>
    <property type="evidence" value="ECO:0007669"/>
    <property type="project" value="UniProtKB-UniRule"/>
</dbReference>
<comment type="catalytic activity">
    <reaction evidence="8">
        <text>N(1)-(5-phospho-beta-D-ribosyl)glycinamide + formate + ATP = N(2)-formyl-N(1)-(5-phospho-beta-D-ribosyl)glycinamide + ADP + phosphate + H(+)</text>
        <dbReference type="Rhea" id="RHEA:24829"/>
        <dbReference type="ChEBI" id="CHEBI:15378"/>
        <dbReference type="ChEBI" id="CHEBI:15740"/>
        <dbReference type="ChEBI" id="CHEBI:30616"/>
        <dbReference type="ChEBI" id="CHEBI:43474"/>
        <dbReference type="ChEBI" id="CHEBI:143788"/>
        <dbReference type="ChEBI" id="CHEBI:147286"/>
        <dbReference type="ChEBI" id="CHEBI:456216"/>
        <dbReference type="EC" id="6.3.1.21"/>
    </reaction>
</comment>
<dbReference type="EC" id="6.3.1.21" evidence="8"/>
<sequence length="488" mass="50944">MTSDPSVPPVSPGSVPPATPGSALGRIGTPYAPSATRVMLLGAGELGKEVVIAFQRLGVEVIAVDRYPDAPGHQVAHSSHVIDMTDGDAVLELIERVRPHFVVPEIEAIATDVLLTAERRGLTEVIPTARATQLTMNREGIRRLADEELGLPTSPYAFADSADQVVAAARRIGYPCVVKPVMSSSGKGQTVLRGPDDVAAAWDTAVSGARVTGGRVIVEGFIEFDYEITMLTVRTVDPATGRLATLFCAPIGHHQVRGDFVESWQPQEMSESALGAATSVAARIVNALGDGGLGGRGVFGVEMFVKGDDVYFSEVSPRPHDTGLVTLATQRLSEFEMHARAILGLPVDVTLASPGAAAVIYGGLAERGIAFENVAAALAVPETDLRLFGKPESFPRRRMGVAIATADDVAEARRRAVAAARTVRPVPGPRRPAPPESPPAGREPASDAAGAADPPGTAPISAAALFDDDTGHRGSEPAPIRPTTGRDG</sequence>
<dbReference type="NCBIfam" id="TIGR01142">
    <property type="entry name" value="purT"/>
    <property type="match status" value="1"/>
</dbReference>
<dbReference type="InterPro" id="IPR016185">
    <property type="entry name" value="PreATP-grasp_dom_sf"/>
</dbReference>
<dbReference type="STRING" id="1344003.SAMN05445060_0284"/>
<evidence type="ECO:0000256" key="5">
    <source>
        <dbReference type="ARBA" id="ARBA00022755"/>
    </source>
</evidence>
<evidence type="ECO:0000259" key="10">
    <source>
        <dbReference type="PROSITE" id="PS50975"/>
    </source>
</evidence>
<dbReference type="GO" id="GO:0004644">
    <property type="term" value="F:phosphoribosylglycinamide formyltransferase activity"/>
    <property type="evidence" value="ECO:0007669"/>
    <property type="project" value="UniProtKB-UniRule"/>
</dbReference>
<proteinExistence type="inferred from homology"/>
<reference evidence="11 12" key="1">
    <citation type="submission" date="2017-01" db="EMBL/GenBank/DDBJ databases">
        <authorList>
            <person name="Mah S.A."/>
            <person name="Swanson W.J."/>
            <person name="Moy G.W."/>
            <person name="Vacquier V.D."/>
        </authorList>
    </citation>
    <scope>NUCLEOTIDE SEQUENCE [LARGE SCALE GENOMIC DNA]</scope>
    <source>
        <strain evidence="11 12">CPCC 203464</strain>
    </source>
</reference>
<comment type="subunit">
    <text evidence="1 8">Homodimer.</text>
</comment>
<dbReference type="Pfam" id="PF21244">
    <property type="entry name" value="PurT_C"/>
    <property type="match status" value="1"/>
</dbReference>
<feature type="region of interest" description="Disordered" evidence="9">
    <location>
        <begin position="419"/>
        <end position="488"/>
    </location>
</feature>
<evidence type="ECO:0000313" key="11">
    <source>
        <dbReference type="EMBL" id="SIR65677.1"/>
    </source>
</evidence>
<dbReference type="GO" id="GO:0000287">
    <property type="term" value="F:magnesium ion binding"/>
    <property type="evidence" value="ECO:0007669"/>
    <property type="project" value="UniProtKB-UniRule"/>
</dbReference>
<dbReference type="OrthoDB" id="9804625at2"/>
<evidence type="ECO:0000256" key="8">
    <source>
        <dbReference type="HAMAP-Rule" id="MF_01643"/>
    </source>
</evidence>
<dbReference type="Gene3D" id="3.30.1490.20">
    <property type="entry name" value="ATP-grasp fold, A domain"/>
    <property type="match status" value="1"/>
</dbReference>
<dbReference type="NCBIfam" id="NF006766">
    <property type="entry name" value="PRK09288.1"/>
    <property type="match status" value="1"/>
</dbReference>
<dbReference type="FunFam" id="3.30.1490.20:FF:000013">
    <property type="entry name" value="Formate-dependent phosphoribosylglycinamide formyltransferase"/>
    <property type="match status" value="1"/>
</dbReference>
<keyword evidence="2 8" id="KW-0436">Ligase</keyword>
<dbReference type="Gene3D" id="3.40.50.20">
    <property type="match status" value="1"/>
</dbReference>
<dbReference type="InterPro" id="IPR013815">
    <property type="entry name" value="ATP_grasp_subdomain_1"/>
</dbReference>
<evidence type="ECO:0000256" key="3">
    <source>
        <dbReference type="ARBA" id="ARBA00022723"/>
    </source>
</evidence>
<dbReference type="SUPFAM" id="SSF51246">
    <property type="entry name" value="Rudiment single hybrid motif"/>
    <property type="match status" value="1"/>
</dbReference>
<evidence type="ECO:0000256" key="1">
    <source>
        <dbReference type="ARBA" id="ARBA00011738"/>
    </source>
</evidence>
<evidence type="ECO:0000256" key="4">
    <source>
        <dbReference type="ARBA" id="ARBA00022741"/>
    </source>
</evidence>
<keyword evidence="7 8" id="KW-0460">Magnesium</keyword>
<comment type="pathway">
    <text evidence="8">Purine metabolism; IMP biosynthesis via de novo pathway; N(2)-formyl-N(1)-(5-phospho-D-ribosyl)glycinamide from N(1)-(5-phospho-D-ribosyl)glycinamide (formate route): step 1/1.</text>
</comment>
<gene>
    <name evidence="8" type="primary">purT</name>
    <name evidence="11" type="ORF">SAMN05445060_0284</name>
</gene>
<organism evidence="11 12">
    <name type="scientific">Williamsia sterculiae</name>
    <dbReference type="NCBI Taxonomy" id="1344003"/>
    <lineage>
        <taxon>Bacteria</taxon>
        <taxon>Bacillati</taxon>
        <taxon>Actinomycetota</taxon>
        <taxon>Actinomycetes</taxon>
        <taxon>Mycobacteriales</taxon>
        <taxon>Nocardiaceae</taxon>
        <taxon>Williamsia</taxon>
    </lineage>
</organism>
<feature type="binding site" evidence="8">
    <location>
        <position position="302"/>
    </location>
    <ligand>
        <name>Mg(2+)</name>
        <dbReference type="ChEBI" id="CHEBI:18420"/>
    </ligand>
</feature>
<dbReference type="GO" id="GO:0005524">
    <property type="term" value="F:ATP binding"/>
    <property type="evidence" value="ECO:0007669"/>
    <property type="project" value="UniProtKB-UniRule"/>
</dbReference>
<feature type="binding site" evidence="8">
    <location>
        <position position="105"/>
    </location>
    <ligand>
        <name>N(1)-(5-phospho-beta-D-ribosyl)glycinamide</name>
        <dbReference type="ChEBI" id="CHEBI:143788"/>
    </ligand>
</feature>
<dbReference type="InterPro" id="IPR005862">
    <property type="entry name" value="PurT"/>
</dbReference>
<feature type="compositionally biased region" description="Low complexity" evidence="9">
    <location>
        <begin position="439"/>
        <end position="459"/>
    </location>
</feature>
<accession>A0A1N7CQ90</accession>